<dbReference type="GO" id="GO:0008675">
    <property type="term" value="F:2-dehydro-3-deoxy-phosphogluconate aldolase activity"/>
    <property type="evidence" value="ECO:0007669"/>
    <property type="project" value="UniProtKB-EC"/>
</dbReference>
<evidence type="ECO:0000256" key="4">
    <source>
        <dbReference type="ARBA" id="ARBA00023239"/>
    </source>
</evidence>
<dbReference type="SUPFAM" id="SSF51569">
    <property type="entry name" value="Aldolase"/>
    <property type="match status" value="1"/>
</dbReference>
<dbReference type="EC" id="4.1.2.14" evidence="6"/>
<keyword evidence="7" id="KW-1185">Reference proteome</keyword>
<comment type="similarity">
    <text evidence="2">Belongs to the KHG/KDPG aldolase family.</text>
</comment>
<evidence type="ECO:0000256" key="3">
    <source>
        <dbReference type="ARBA" id="ARBA00011233"/>
    </source>
</evidence>
<name>A0A3E3I875_9FIRM</name>
<accession>A0A3E3I875</accession>
<comment type="subunit">
    <text evidence="3">Homotrimer.</text>
</comment>
<evidence type="ECO:0000256" key="2">
    <source>
        <dbReference type="ARBA" id="ARBA00006906"/>
    </source>
</evidence>
<dbReference type="Proteomes" id="UP000260812">
    <property type="component" value="Unassembled WGS sequence"/>
</dbReference>
<sequence>MRETVQENPLLAIMRNVPLEQTEDYVGAVIRGGVHFFEVAMNTPHALEQIRLIRNSFGKEILVGAGTVLTAEAAEKAVESGAQFLLSPSSDEQVLAYCQENDIMMMPGVLTPSDVALCLRYGFSTLKLFPAGGMSAGYVKLLKGPFDNTEYVAIGGVTPENLTDFFRQGCIGAGLGSSLVPKEAAAKGDWEACAAYVRAMVDKIEKVRGRG</sequence>
<dbReference type="PANTHER" id="PTHR30246:SF1">
    <property type="entry name" value="2-DEHYDRO-3-DEOXY-6-PHOSPHOGALACTONATE ALDOLASE-RELATED"/>
    <property type="match status" value="1"/>
</dbReference>
<proteinExistence type="inferred from homology"/>
<evidence type="ECO:0000256" key="5">
    <source>
        <dbReference type="ARBA" id="ARBA00023277"/>
    </source>
</evidence>
<dbReference type="InterPro" id="IPR000887">
    <property type="entry name" value="Aldlse_KDPG_KHG"/>
</dbReference>
<organism evidence="6 7">
    <name type="scientific">Eisenbergiella massiliensis</name>
    <dbReference type="NCBI Taxonomy" id="1720294"/>
    <lineage>
        <taxon>Bacteria</taxon>
        <taxon>Bacillati</taxon>
        <taxon>Bacillota</taxon>
        <taxon>Clostridia</taxon>
        <taxon>Lachnospirales</taxon>
        <taxon>Lachnospiraceae</taxon>
        <taxon>Eisenbergiella</taxon>
    </lineage>
</organism>
<dbReference type="Pfam" id="PF01081">
    <property type="entry name" value="Aldolase"/>
    <property type="match status" value="1"/>
</dbReference>
<reference evidence="6" key="1">
    <citation type="submission" date="2018-08" db="EMBL/GenBank/DDBJ databases">
        <title>A genome reference for cultivated species of the human gut microbiota.</title>
        <authorList>
            <person name="Zou Y."/>
            <person name="Xue W."/>
            <person name="Luo G."/>
        </authorList>
    </citation>
    <scope>NUCLEOTIDE SEQUENCE [LARGE SCALE GENOMIC DNA]</scope>
    <source>
        <strain evidence="6">TF05-5AC</strain>
    </source>
</reference>
<evidence type="ECO:0000313" key="6">
    <source>
        <dbReference type="EMBL" id="RGE62642.1"/>
    </source>
</evidence>
<dbReference type="AlphaFoldDB" id="A0A3E3I875"/>
<dbReference type="PANTHER" id="PTHR30246">
    <property type="entry name" value="2-KETO-3-DEOXY-6-PHOSPHOGLUCONATE ALDOLASE"/>
    <property type="match status" value="1"/>
</dbReference>
<evidence type="ECO:0000313" key="7">
    <source>
        <dbReference type="Proteomes" id="UP000260812"/>
    </source>
</evidence>
<keyword evidence="5" id="KW-0119">Carbohydrate metabolism</keyword>
<evidence type="ECO:0000256" key="1">
    <source>
        <dbReference type="ARBA" id="ARBA00004761"/>
    </source>
</evidence>
<dbReference type="EMBL" id="QVLV01000004">
    <property type="protein sequence ID" value="RGE62642.1"/>
    <property type="molecule type" value="Genomic_DNA"/>
</dbReference>
<dbReference type="NCBIfam" id="TIGR01182">
    <property type="entry name" value="eda"/>
    <property type="match status" value="1"/>
</dbReference>
<gene>
    <name evidence="6" type="primary">eda</name>
    <name evidence="6" type="ORF">DXC51_07295</name>
</gene>
<dbReference type="EC" id="4.1.3.16" evidence="6"/>
<dbReference type="CDD" id="cd00452">
    <property type="entry name" value="KDPG_aldolase"/>
    <property type="match status" value="1"/>
</dbReference>
<comment type="pathway">
    <text evidence="1">Carbohydrate acid metabolism.</text>
</comment>
<dbReference type="InterPro" id="IPR013785">
    <property type="entry name" value="Aldolase_TIM"/>
</dbReference>
<dbReference type="Gene3D" id="3.20.20.70">
    <property type="entry name" value="Aldolase class I"/>
    <property type="match status" value="1"/>
</dbReference>
<dbReference type="GO" id="GO:0008700">
    <property type="term" value="F:(R,S)-4-hydroxy-2-oxoglutarate aldolase activity"/>
    <property type="evidence" value="ECO:0007669"/>
    <property type="project" value="UniProtKB-EC"/>
</dbReference>
<keyword evidence="4 6" id="KW-0456">Lyase</keyword>
<protein>
    <submittedName>
        <fullName evidence="6">Bifunctional 4-hydroxy-2-oxoglutarate aldolase/2-dehydro-3-deoxy-phosphogluconate aldolase</fullName>
        <ecNumber evidence="6">4.1.2.14</ecNumber>
        <ecNumber evidence="6">4.1.3.16</ecNumber>
    </submittedName>
</protein>
<comment type="caution">
    <text evidence="6">The sequence shown here is derived from an EMBL/GenBank/DDBJ whole genome shotgun (WGS) entry which is preliminary data.</text>
</comment>